<keyword evidence="3" id="KW-1185">Reference proteome</keyword>
<dbReference type="Proteomes" id="UP001314229">
    <property type="component" value="Unassembled WGS sequence"/>
</dbReference>
<comment type="caution">
    <text evidence="2">The sequence shown here is derived from an EMBL/GenBank/DDBJ whole genome shotgun (WGS) entry which is preliminary data.</text>
</comment>
<evidence type="ECO:0000313" key="2">
    <source>
        <dbReference type="EMBL" id="CAK6983001.1"/>
    </source>
</evidence>
<dbReference type="PANTHER" id="PTHR16155">
    <property type="entry name" value="DED DOMAIN-CONTAINING PROTEIN"/>
    <property type="match status" value="1"/>
</dbReference>
<sequence length="700" mass="80352">MERGLAETVDPDMDQTFSVDGVIYQYVQQNRTSTNTQLFSYLALLKMYIPESYLLMSECQQILGPPDPIHGGPPFEERMKPFTPFIDKSSQNPESVCMACPEFAQKSVKLLADLGITRSTTVKKLMVSLCGDQPEPHIIQFIKHLISKREMTDKGKEKFSRLIQDIQKEENFFYAISVLKTASQKFNQNPIFPQTIARLYYYRRGTRNYDKAEEWAKKAIARAPNNSYMADTLGQIYKNRLLSGARTPQEILEMANKAYNAFKGVEEKAEKEEGPEMMDTAGTVRISHTFNNRGLFGLMQVAEITYKKISKLHKQVTWPQIEMEVEAKFDFFEWYLAYSKPGLTVLEPSYFWKDVVLSYEHYTPNKAAESTSFPGLLDLLNHGLFISKGKRAGFQEDVKTVSDLEEVLDEMKTTYEANIDDIQAATRYILSNIILGNKMPNSPQLTPVRELKLSLHRFMNREVVRRSPEYYLLVLLLFWPDGHPQMVQEEEDEEEQTSESSDGSDDQTWEDEDTDGEQETGGEPAQLPLELISDVDLPQNATFMEKAFERVMYAKYLRGRYLLPLFFLGKGCGLSKWVHKSRLDAIVEENVDAVQADDPSETDNQCRKKWKKINKMWRNGKVWQIPKIQNILLPVQVELYQCPAMLSEHNKQEVFVNVGGKKIKAKVEVEPDDPAGRTTLFYLGFTIQGPVVFKVGIPHH</sequence>
<organism evidence="2 3">
    <name type="scientific">Scomber scombrus</name>
    <name type="common">Atlantic mackerel</name>
    <name type="synonym">Scomber vernalis</name>
    <dbReference type="NCBI Taxonomy" id="13677"/>
    <lineage>
        <taxon>Eukaryota</taxon>
        <taxon>Metazoa</taxon>
        <taxon>Chordata</taxon>
        <taxon>Craniata</taxon>
        <taxon>Vertebrata</taxon>
        <taxon>Euteleostomi</taxon>
        <taxon>Actinopterygii</taxon>
        <taxon>Neopterygii</taxon>
        <taxon>Teleostei</taxon>
        <taxon>Neoteleostei</taxon>
        <taxon>Acanthomorphata</taxon>
        <taxon>Pelagiaria</taxon>
        <taxon>Scombriformes</taxon>
        <taxon>Scombridae</taxon>
        <taxon>Scomber</taxon>
    </lineage>
</organism>
<evidence type="ECO:0000313" key="3">
    <source>
        <dbReference type="Proteomes" id="UP001314229"/>
    </source>
</evidence>
<feature type="region of interest" description="Disordered" evidence="1">
    <location>
        <begin position="487"/>
        <end position="528"/>
    </location>
</feature>
<evidence type="ECO:0000256" key="1">
    <source>
        <dbReference type="SAM" id="MobiDB-lite"/>
    </source>
</evidence>
<dbReference type="Gene3D" id="1.25.40.10">
    <property type="entry name" value="Tetratricopeptide repeat domain"/>
    <property type="match status" value="1"/>
</dbReference>
<dbReference type="GO" id="GO:0005737">
    <property type="term" value="C:cytoplasm"/>
    <property type="evidence" value="ECO:0007669"/>
    <property type="project" value="TreeGrafter"/>
</dbReference>
<dbReference type="InterPro" id="IPR011990">
    <property type="entry name" value="TPR-like_helical_dom_sf"/>
</dbReference>
<dbReference type="SUPFAM" id="SSF48452">
    <property type="entry name" value="TPR-like"/>
    <property type="match status" value="1"/>
</dbReference>
<dbReference type="PANTHER" id="PTHR16155:SF18">
    <property type="entry name" value="STERILE ALPHA MOTIF DOMAIN-CONTAINING PROTEIN 9-LIKE"/>
    <property type="match status" value="1"/>
</dbReference>
<protein>
    <submittedName>
        <fullName evidence="2">Sterile alpha motif domain-containing protein 9-like</fullName>
    </submittedName>
</protein>
<dbReference type="AlphaFoldDB" id="A0AAV1QFF0"/>
<gene>
    <name evidence="2" type="ORF">FSCOSCO3_A037574</name>
</gene>
<accession>A0AAV1QFF0</accession>
<dbReference type="EMBL" id="CAWUFR010001166">
    <property type="protein sequence ID" value="CAK6983001.1"/>
    <property type="molecule type" value="Genomic_DNA"/>
</dbReference>
<name>A0AAV1QFF0_SCOSC</name>
<reference evidence="2 3" key="1">
    <citation type="submission" date="2024-01" db="EMBL/GenBank/DDBJ databases">
        <authorList>
            <person name="Alioto T."/>
            <person name="Alioto T."/>
            <person name="Gomez Garrido J."/>
        </authorList>
    </citation>
    <scope>NUCLEOTIDE SEQUENCE [LARGE SCALE GENOMIC DNA]</scope>
</reference>
<proteinExistence type="predicted"/>
<feature type="compositionally biased region" description="Acidic residues" evidence="1">
    <location>
        <begin position="488"/>
        <end position="520"/>
    </location>
</feature>